<keyword evidence="1" id="KW-0812">Transmembrane</keyword>
<accession>A0A1G4W9H4</accession>
<protein>
    <submittedName>
        <fullName evidence="2">Uncharacterized protein</fullName>
    </submittedName>
</protein>
<dbReference type="Proteomes" id="UP000182124">
    <property type="component" value="Unassembled WGS sequence"/>
</dbReference>
<reference evidence="2 3" key="1">
    <citation type="submission" date="2016-10" db="EMBL/GenBank/DDBJ databases">
        <authorList>
            <person name="de Groot N.N."/>
        </authorList>
    </citation>
    <scope>NUCLEOTIDE SEQUENCE [LARGE SCALE GENOMIC DNA]</scope>
    <source>
        <strain evidence="2 3">CGMCC 1.3801</strain>
    </source>
</reference>
<proteinExistence type="predicted"/>
<dbReference type="AlphaFoldDB" id="A0A1G4W9H4"/>
<dbReference type="STRING" id="329186.SAMN02927925_02757"/>
<dbReference type="EMBL" id="FMTY01000011">
    <property type="protein sequence ID" value="SCX18949.1"/>
    <property type="molecule type" value="Genomic_DNA"/>
</dbReference>
<organism evidence="2 3">
    <name type="scientific">Flavobacterium saliperosum</name>
    <dbReference type="NCBI Taxonomy" id="329186"/>
    <lineage>
        <taxon>Bacteria</taxon>
        <taxon>Pseudomonadati</taxon>
        <taxon>Bacteroidota</taxon>
        <taxon>Flavobacteriia</taxon>
        <taxon>Flavobacteriales</taxon>
        <taxon>Flavobacteriaceae</taxon>
        <taxon>Flavobacterium</taxon>
    </lineage>
</organism>
<feature type="transmembrane region" description="Helical" evidence="1">
    <location>
        <begin position="6"/>
        <end position="27"/>
    </location>
</feature>
<evidence type="ECO:0000313" key="3">
    <source>
        <dbReference type="Proteomes" id="UP000182124"/>
    </source>
</evidence>
<keyword evidence="1" id="KW-0472">Membrane</keyword>
<name>A0A1G4W9H4_9FLAO</name>
<gene>
    <name evidence="2" type="ORF">SAMN02927925_02757</name>
</gene>
<evidence type="ECO:0000256" key="1">
    <source>
        <dbReference type="SAM" id="Phobius"/>
    </source>
</evidence>
<keyword evidence="1" id="KW-1133">Transmembrane helix</keyword>
<evidence type="ECO:0000313" key="2">
    <source>
        <dbReference type="EMBL" id="SCX18949.1"/>
    </source>
</evidence>
<sequence length="248" mass="28883">MKEYSSMNIMIEITFLLILFINFNIYLHPKIYFMAKIMVPEQVFPGFKIINQLNDSQLDNLIGYLNNLDIGKFYGDIAKDLSELLIIDGDDLLRTLLSFTELLSGENVDIGVLSKNLAESYKEFSRVGINTKETNKLKANLLQILSNFNKIQLTDRVREYKVENSNNFRDFKLLTDLRFMQTEEDAKSKNYGIILHKLYIEYQNSIPRNELHLHVGIDDLIELKAEIEKAIERDKMLRESFSGDIKLI</sequence>
<dbReference type="eggNOG" id="ENOG502ZXBW">
    <property type="taxonomic scope" value="Bacteria"/>
</dbReference>